<dbReference type="EMBL" id="QZAA01000072">
    <property type="protein sequence ID" value="RQD77353.1"/>
    <property type="molecule type" value="Genomic_DNA"/>
</dbReference>
<organism evidence="1 2">
    <name type="scientific">Candidatus Syntrophonatronum acetioxidans</name>
    <dbReference type="NCBI Taxonomy" id="1795816"/>
    <lineage>
        <taxon>Bacteria</taxon>
        <taxon>Bacillati</taxon>
        <taxon>Bacillota</taxon>
        <taxon>Clostridia</taxon>
        <taxon>Eubacteriales</taxon>
        <taxon>Syntrophomonadaceae</taxon>
        <taxon>Candidatus Syntrophonatronum</taxon>
    </lineage>
</organism>
<accession>A0A424YGZ7</accession>
<comment type="caution">
    <text evidence="1">The sequence shown here is derived from an EMBL/GenBank/DDBJ whole genome shotgun (WGS) entry which is preliminary data.</text>
</comment>
<name>A0A424YGZ7_9FIRM</name>
<reference evidence="1 2" key="1">
    <citation type="submission" date="2018-08" db="EMBL/GenBank/DDBJ databases">
        <title>The metabolism and importance of syntrophic acetate oxidation coupled to methane or sulfide production in haloalkaline environments.</title>
        <authorList>
            <person name="Timmers P.H.A."/>
            <person name="Vavourakis C.D."/>
            <person name="Sorokin D.Y."/>
            <person name="Sinninghe Damste J.S."/>
            <person name="Muyzer G."/>
            <person name="Stams A.J.M."/>
            <person name="Plugge C.M."/>
        </authorList>
    </citation>
    <scope>NUCLEOTIDE SEQUENCE [LARGE SCALE GENOMIC DNA]</scope>
    <source>
        <strain evidence="1">MSAO_Bac1</strain>
    </source>
</reference>
<sequence>MAKKGRFSPVHQPDNLHTQKRCETCAKNTPADNACQVLTKRIGLEQDCWAWSDNPDWEKKVNEAVKAYKGGDF</sequence>
<gene>
    <name evidence="1" type="ORF">D5R97_02560</name>
</gene>
<dbReference type="Proteomes" id="UP000285138">
    <property type="component" value="Unassembled WGS sequence"/>
</dbReference>
<evidence type="ECO:0000313" key="1">
    <source>
        <dbReference type="EMBL" id="RQD77353.1"/>
    </source>
</evidence>
<protein>
    <submittedName>
        <fullName evidence="1">Uncharacterized protein</fullName>
    </submittedName>
</protein>
<dbReference type="AlphaFoldDB" id="A0A424YGZ7"/>
<evidence type="ECO:0000313" key="2">
    <source>
        <dbReference type="Proteomes" id="UP000285138"/>
    </source>
</evidence>
<proteinExistence type="predicted"/>